<dbReference type="SUPFAM" id="SSF54928">
    <property type="entry name" value="RNA-binding domain, RBD"/>
    <property type="match status" value="1"/>
</dbReference>
<keyword evidence="3" id="KW-1185">Reference proteome</keyword>
<gene>
    <name evidence="2" type="ORF">SPI_09149</name>
</gene>
<feature type="compositionally biased region" description="Low complexity" evidence="1">
    <location>
        <begin position="301"/>
        <end position="319"/>
    </location>
</feature>
<name>A0A167M579_9HYPO</name>
<feature type="compositionally biased region" description="Low complexity" evidence="1">
    <location>
        <begin position="107"/>
        <end position="116"/>
    </location>
</feature>
<dbReference type="EMBL" id="AZHD01000026">
    <property type="protein sequence ID" value="OAA53942.1"/>
    <property type="molecule type" value="Genomic_DNA"/>
</dbReference>
<evidence type="ECO:0000256" key="1">
    <source>
        <dbReference type="SAM" id="MobiDB-lite"/>
    </source>
</evidence>
<dbReference type="GO" id="GO:0003676">
    <property type="term" value="F:nucleic acid binding"/>
    <property type="evidence" value="ECO:0007669"/>
    <property type="project" value="InterPro"/>
</dbReference>
<feature type="compositionally biased region" description="Basic and acidic residues" evidence="1">
    <location>
        <begin position="144"/>
        <end position="168"/>
    </location>
</feature>
<dbReference type="OrthoDB" id="5244622at2759"/>
<accession>A0A167M579</accession>
<dbReference type="AlphaFoldDB" id="A0A167M579"/>
<reference evidence="2 3" key="1">
    <citation type="journal article" date="2016" name="Genome Biol. Evol.">
        <title>Divergent and convergent evolution of fungal pathogenicity.</title>
        <authorList>
            <person name="Shang Y."/>
            <person name="Xiao G."/>
            <person name="Zheng P."/>
            <person name="Cen K."/>
            <person name="Zhan S."/>
            <person name="Wang C."/>
        </authorList>
    </citation>
    <scope>NUCLEOTIDE SEQUENCE [LARGE SCALE GENOMIC DNA]</scope>
    <source>
        <strain evidence="2 3">RCEF 264</strain>
    </source>
</reference>
<comment type="caution">
    <text evidence="2">The sequence shown here is derived from an EMBL/GenBank/DDBJ whole genome shotgun (WGS) entry which is preliminary data.</text>
</comment>
<feature type="region of interest" description="Disordered" evidence="1">
    <location>
        <begin position="93"/>
        <end position="184"/>
    </location>
</feature>
<evidence type="ECO:0000313" key="2">
    <source>
        <dbReference type="EMBL" id="OAA53942.1"/>
    </source>
</evidence>
<organism evidence="2 3">
    <name type="scientific">Niveomyces insectorum RCEF 264</name>
    <dbReference type="NCBI Taxonomy" id="1081102"/>
    <lineage>
        <taxon>Eukaryota</taxon>
        <taxon>Fungi</taxon>
        <taxon>Dikarya</taxon>
        <taxon>Ascomycota</taxon>
        <taxon>Pezizomycotina</taxon>
        <taxon>Sordariomycetes</taxon>
        <taxon>Hypocreomycetidae</taxon>
        <taxon>Hypocreales</taxon>
        <taxon>Cordycipitaceae</taxon>
        <taxon>Niveomyces</taxon>
    </lineage>
</organism>
<dbReference type="InterPro" id="IPR035979">
    <property type="entry name" value="RBD_domain_sf"/>
</dbReference>
<feature type="compositionally biased region" description="Polar residues" evidence="1">
    <location>
        <begin position="272"/>
        <end position="286"/>
    </location>
</feature>
<protein>
    <submittedName>
        <fullName evidence="2">Uncharacterized protein</fullName>
    </submittedName>
</protein>
<proteinExistence type="predicted"/>
<evidence type="ECO:0000313" key="3">
    <source>
        <dbReference type="Proteomes" id="UP000076874"/>
    </source>
</evidence>
<feature type="region of interest" description="Disordered" evidence="1">
    <location>
        <begin position="252"/>
        <end position="328"/>
    </location>
</feature>
<dbReference type="Proteomes" id="UP000076874">
    <property type="component" value="Unassembled WGS sequence"/>
</dbReference>
<sequence length="681" mass="74825">MSPGNEFVVGRSLPPSDREFQRLRHVESQLRRVEEHLGALSLSNANQYSAISQIHNIVLTSQNESASLSAIKSIIEKNVIAAKTVPIFTTRLSAGNATGSPSPPITSPESTFSRTFTSEDDTGSDGGSDAFGTKTSQNDSQYGRYRDRTALEKSKTIRYDKSNAEHGTKGSGLGQDTVGRKDDRKEAQINTVDEMWQEFSLEEELEGIADAPARDREAMRFALQEKENAWKKTLQHSAEEKRRIAERESLQIKRAISKPAPKLQAPVEILKGNQNSETPQTPSSLVDESDDDDDGEKHIHQPNSQQQPPNSTTETSSPSDILSIGVPSPKNASRFGVVFDPSRLDAASETESGGISDISGGSRCSVLIQNIPHDFTMHKLLAYVRGGTIVSAKLIPNMLSIGYGQTALITFRTAEEAGRCGRVSGTFLRKTGTKEGDPFDAGAEMVFSHLPTPTYPVREAVPYQGIDASGPPQSQRPTRCIVIEDFPRRYTHELCFELALDVRRVPNRLHVLEEMWFEGSELHIHYKSIPEAVKAHRIVSFFYFGQFRDRLRFDADPCAQSVGQTDRCDGVGQVASHGYMGLRSLIETVGLAAYSRSDEGGDRAKHQHAGVAKSRGTENWVKNLASLQSEKLDSDGNKPYEGSMLINISTEKSGNGNQLTPKLAMSTTPWTEDLMAGLDLL</sequence>